<accession>A0A8K0QUW2</accession>
<evidence type="ECO:0000256" key="1">
    <source>
        <dbReference type="ARBA" id="ARBA00005843"/>
    </source>
</evidence>
<dbReference type="InterPro" id="IPR051681">
    <property type="entry name" value="Ser/Thr_Kinases-Pseudokinases"/>
</dbReference>
<keyword evidence="2" id="KW-0040">ANK repeat</keyword>
<dbReference type="InterPro" id="IPR008271">
    <property type="entry name" value="Ser/Thr_kinase_AS"/>
</dbReference>
<dbReference type="CDD" id="cd00180">
    <property type="entry name" value="PKc"/>
    <property type="match status" value="1"/>
</dbReference>
<dbReference type="GO" id="GO:0005524">
    <property type="term" value="F:ATP binding"/>
    <property type="evidence" value="ECO:0007669"/>
    <property type="project" value="InterPro"/>
</dbReference>
<comment type="similarity">
    <text evidence="1">Belongs to the protein kinase superfamily. TKL Ser/Thr protein kinase family.</text>
</comment>
<evidence type="ECO:0000313" key="4">
    <source>
        <dbReference type="EMBL" id="KAH7069402.1"/>
    </source>
</evidence>
<dbReference type="Proteomes" id="UP000813461">
    <property type="component" value="Unassembled WGS sequence"/>
</dbReference>
<dbReference type="InterPro" id="IPR036770">
    <property type="entry name" value="Ankyrin_rpt-contain_sf"/>
</dbReference>
<organism evidence="4 5">
    <name type="scientific">Paraphoma chrysanthemicola</name>
    <dbReference type="NCBI Taxonomy" id="798071"/>
    <lineage>
        <taxon>Eukaryota</taxon>
        <taxon>Fungi</taxon>
        <taxon>Dikarya</taxon>
        <taxon>Ascomycota</taxon>
        <taxon>Pezizomycotina</taxon>
        <taxon>Dothideomycetes</taxon>
        <taxon>Pleosporomycetidae</taxon>
        <taxon>Pleosporales</taxon>
        <taxon>Pleosporineae</taxon>
        <taxon>Phaeosphaeriaceae</taxon>
        <taxon>Paraphoma</taxon>
    </lineage>
</organism>
<dbReference type="SUPFAM" id="SSF48403">
    <property type="entry name" value="Ankyrin repeat"/>
    <property type="match status" value="1"/>
</dbReference>
<dbReference type="InterPro" id="IPR000719">
    <property type="entry name" value="Prot_kinase_dom"/>
</dbReference>
<feature type="repeat" description="ANK" evidence="2">
    <location>
        <begin position="900"/>
        <end position="932"/>
    </location>
</feature>
<dbReference type="AlphaFoldDB" id="A0A8K0QUW2"/>
<dbReference type="PROSITE" id="PS50011">
    <property type="entry name" value="PROTEIN_KINASE_DOM"/>
    <property type="match status" value="1"/>
</dbReference>
<protein>
    <recommendedName>
        <fullName evidence="3">Protein kinase domain-containing protein</fullName>
    </recommendedName>
</protein>
<proteinExistence type="inferred from homology"/>
<dbReference type="PANTHER" id="PTHR44329">
    <property type="entry name" value="SERINE/THREONINE-PROTEIN KINASE TNNI3K-RELATED"/>
    <property type="match status" value="1"/>
</dbReference>
<dbReference type="EMBL" id="JAGMVJ010000029">
    <property type="protein sequence ID" value="KAH7069402.1"/>
    <property type="molecule type" value="Genomic_DNA"/>
</dbReference>
<dbReference type="OrthoDB" id="3946338at2759"/>
<dbReference type="SMART" id="SM00220">
    <property type="entry name" value="S_TKc"/>
    <property type="match status" value="1"/>
</dbReference>
<dbReference type="PROSITE" id="PS00108">
    <property type="entry name" value="PROTEIN_KINASE_ST"/>
    <property type="match status" value="1"/>
</dbReference>
<evidence type="ECO:0000313" key="5">
    <source>
        <dbReference type="Proteomes" id="UP000813461"/>
    </source>
</evidence>
<dbReference type="PANTHER" id="PTHR44329:SF260">
    <property type="entry name" value="PROTEIN KINASE DOMAIN-CONTAINING PROTEIN"/>
    <property type="match status" value="1"/>
</dbReference>
<keyword evidence="5" id="KW-1185">Reference proteome</keyword>
<sequence length="1159" mass="128435">MASSDAFYFSEHAVPNPLFEPFRLLSQYGSRLELSAKQLVSRIANTESLPLSSTLQDLVITLSCSRLTDLSIKDRLWPSLGSHLGQGATFVVEQREAMGRRLVAVKHIQRDGFGSWQSSYNGLTGKRLDDVLLEVQVLCHLNTLHHENIVELLGYGWDAGPLPFLVLELADLGSLDAFLQRNELSWSQKELTLIQLASGLELLHACGIIHGDIKLENILVFSKEPDGFVPKYADFGFCLAETLGADAYHGTRVLNPPEIRNLQIKATLQSPYEFEMADVYSYGIAAWEIANDGHRFYTTGPIGIDAEDVGKALAFLFDLDTSKEELLTYGVSFIQGLDLPEAIANPVIEVLTLAIQRDPNSRSSIRDIRQVLDPDDDYEPVIAIPLKQASYSIFDISAAPVPSDVRTELTAALETSSKVRQDEVRALDAFNLAAFSALGFGTLQDDAKSLKYLVEAAKLGHHPALFYCRAFLHNGVLCRDSPNVLEIVDHPFISSPRPLSSMQTDAEAAYQIRLAHAYWLQQSVPKVFLHNDVTIEVLTAETLLTVIAPSLLPELEVELEVDGKLRRRPLLHHLTSIDPELVNELLQRGVDGSVLSANNESLLHVACEHGSLKLAQTLLNLYPHLARKNTVDGLSPLHWLFMFEDSDIPTAAQALGSLAIVHNMISVRFLRGLNLVFSGPPLHWAIMAQNYAAVKAILKLGVDVNKMTYMPPDCLNYPPYAVDVAAALLMPKMIRLLQEHGAQLLHDDQEAAAFNHIGDTLDPFRLWLYHGTNVDMMAQETVKVLLDSSPKPAVSTLEAADISNLISRTSCHTSVLRHFLQLRPSVSTQTLVFAALSYQHDSVNGQEMEIILDYCARSMDEEEFRNGCHEALAICAEDGTVGAAKVILEHLGSDAKAAIDDQGLVHKAAAYDHDDMIELLLAKGGNINLNLDGTPATTAAFSCNRKALKYLLSHGASVVVAGSEERYNVLHDIVSSRNPAYESEPMLKMICEQFTELGKQIVNDYDWRGFTALHKAIICGNLKNVGRLIVDLHAKPLGVRGKNICPIGLVQLCRTYPPWVITQQGERASSTYQTCMNSISEYLQHTIGLTPPTCVVPDDDIMRAWRTPEESQWPQSHGAEDWYMPDVRTDTASERVNWWGVRWRPNLPDVVGSQDRRDL</sequence>
<feature type="domain" description="Protein kinase" evidence="3">
    <location>
        <begin position="78"/>
        <end position="382"/>
    </location>
</feature>
<comment type="caution">
    <text evidence="4">The sequence shown here is derived from an EMBL/GenBank/DDBJ whole genome shotgun (WGS) entry which is preliminary data.</text>
</comment>
<dbReference type="GO" id="GO:0004674">
    <property type="term" value="F:protein serine/threonine kinase activity"/>
    <property type="evidence" value="ECO:0007669"/>
    <property type="project" value="TreeGrafter"/>
</dbReference>
<dbReference type="Pfam" id="PF00069">
    <property type="entry name" value="Pkinase"/>
    <property type="match status" value="1"/>
</dbReference>
<evidence type="ECO:0000256" key="2">
    <source>
        <dbReference type="PROSITE-ProRule" id="PRU00023"/>
    </source>
</evidence>
<reference evidence="4" key="1">
    <citation type="journal article" date="2021" name="Nat. Commun.">
        <title>Genetic determinants of endophytism in the Arabidopsis root mycobiome.</title>
        <authorList>
            <person name="Mesny F."/>
            <person name="Miyauchi S."/>
            <person name="Thiergart T."/>
            <person name="Pickel B."/>
            <person name="Atanasova L."/>
            <person name="Karlsson M."/>
            <person name="Huettel B."/>
            <person name="Barry K.W."/>
            <person name="Haridas S."/>
            <person name="Chen C."/>
            <person name="Bauer D."/>
            <person name="Andreopoulos W."/>
            <person name="Pangilinan J."/>
            <person name="LaButti K."/>
            <person name="Riley R."/>
            <person name="Lipzen A."/>
            <person name="Clum A."/>
            <person name="Drula E."/>
            <person name="Henrissat B."/>
            <person name="Kohler A."/>
            <person name="Grigoriev I.V."/>
            <person name="Martin F.M."/>
            <person name="Hacquard S."/>
        </authorList>
    </citation>
    <scope>NUCLEOTIDE SEQUENCE</scope>
    <source>
        <strain evidence="4">MPI-SDFR-AT-0120</strain>
    </source>
</reference>
<dbReference type="InterPro" id="IPR011009">
    <property type="entry name" value="Kinase-like_dom_sf"/>
</dbReference>
<dbReference type="Gene3D" id="1.25.40.20">
    <property type="entry name" value="Ankyrin repeat-containing domain"/>
    <property type="match status" value="2"/>
</dbReference>
<dbReference type="Gene3D" id="1.10.510.10">
    <property type="entry name" value="Transferase(Phosphotransferase) domain 1"/>
    <property type="match status" value="1"/>
</dbReference>
<evidence type="ECO:0000259" key="3">
    <source>
        <dbReference type="PROSITE" id="PS50011"/>
    </source>
</evidence>
<gene>
    <name evidence="4" type="ORF">FB567DRAFT_554950</name>
</gene>
<dbReference type="PROSITE" id="PS50088">
    <property type="entry name" value="ANK_REPEAT"/>
    <property type="match status" value="1"/>
</dbReference>
<dbReference type="Pfam" id="PF13606">
    <property type="entry name" value="Ank_3"/>
    <property type="match status" value="1"/>
</dbReference>
<dbReference type="InterPro" id="IPR002110">
    <property type="entry name" value="Ankyrin_rpt"/>
</dbReference>
<dbReference type="Pfam" id="PF12796">
    <property type="entry name" value="Ank_2"/>
    <property type="match status" value="1"/>
</dbReference>
<dbReference type="SUPFAM" id="SSF56112">
    <property type="entry name" value="Protein kinase-like (PK-like)"/>
    <property type="match status" value="1"/>
</dbReference>
<name>A0A8K0QUW2_9PLEO</name>
<dbReference type="SMART" id="SM00248">
    <property type="entry name" value="ANK"/>
    <property type="match status" value="7"/>
</dbReference>